<gene>
    <name evidence="1" type="ORF">L211DRAFT_493281</name>
</gene>
<dbReference type="InParanoid" id="A0A3N4LH29"/>
<evidence type="ECO:0000313" key="2">
    <source>
        <dbReference type="Proteomes" id="UP000267821"/>
    </source>
</evidence>
<organism evidence="1 2">
    <name type="scientific">Terfezia boudieri ATCC MYA-4762</name>
    <dbReference type="NCBI Taxonomy" id="1051890"/>
    <lineage>
        <taxon>Eukaryota</taxon>
        <taxon>Fungi</taxon>
        <taxon>Dikarya</taxon>
        <taxon>Ascomycota</taxon>
        <taxon>Pezizomycotina</taxon>
        <taxon>Pezizomycetes</taxon>
        <taxon>Pezizales</taxon>
        <taxon>Pezizaceae</taxon>
        <taxon>Terfezia</taxon>
    </lineage>
</organism>
<protein>
    <submittedName>
        <fullName evidence="1">Uncharacterized protein</fullName>
    </submittedName>
</protein>
<accession>A0A3N4LH29</accession>
<reference evidence="1 2" key="1">
    <citation type="journal article" date="2018" name="Nat. Ecol. Evol.">
        <title>Pezizomycetes genomes reveal the molecular basis of ectomycorrhizal truffle lifestyle.</title>
        <authorList>
            <person name="Murat C."/>
            <person name="Payen T."/>
            <person name="Noel B."/>
            <person name="Kuo A."/>
            <person name="Morin E."/>
            <person name="Chen J."/>
            <person name="Kohler A."/>
            <person name="Krizsan K."/>
            <person name="Balestrini R."/>
            <person name="Da Silva C."/>
            <person name="Montanini B."/>
            <person name="Hainaut M."/>
            <person name="Levati E."/>
            <person name="Barry K.W."/>
            <person name="Belfiori B."/>
            <person name="Cichocki N."/>
            <person name="Clum A."/>
            <person name="Dockter R.B."/>
            <person name="Fauchery L."/>
            <person name="Guy J."/>
            <person name="Iotti M."/>
            <person name="Le Tacon F."/>
            <person name="Lindquist E.A."/>
            <person name="Lipzen A."/>
            <person name="Malagnac F."/>
            <person name="Mello A."/>
            <person name="Molinier V."/>
            <person name="Miyauchi S."/>
            <person name="Poulain J."/>
            <person name="Riccioni C."/>
            <person name="Rubini A."/>
            <person name="Sitrit Y."/>
            <person name="Splivallo R."/>
            <person name="Traeger S."/>
            <person name="Wang M."/>
            <person name="Zifcakova L."/>
            <person name="Wipf D."/>
            <person name="Zambonelli A."/>
            <person name="Paolocci F."/>
            <person name="Nowrousian M."/>
            <person name="Ottonello S."/>
            <person name="Baldrian P."/>
            <person name="Spatafora J.W."/>
            <person name="Henrissat B."/>
            <person name="Nagy L.G."/>
            <person name="Aury J.M."/>
            <person name="Wincker P."/>
            <person name="Grigoriev I.V."/>
            <person name="Bonfante P."/>
            <person name="Martin F.M."/>
        </authorList>
    </citation>
    <scope>NUCLEOTIDE SEQUENCE [LARGE SCALE GENOMIC DNA]</scope>
    <source>
        <strain evidence="1 2">ATCC MYA-4762</strain>
    </source>
</reference>
<sequence>MCNDHGEARGRVVGRRYFVRTGNLGAALMGPRALISITMAPMLDNRPVALYTLLCSVITIPPSEAAPRPLDSLFRGQKTRVPQSIVLP</sequence>
<evidence type="ECO:0000313" key="1">
    <source>
        <dbReference type="EMBL" id="RPB20789.1"/>
    </source>
</evidence>
<proteinExistence type="predicted"/>
<dbReference type="EMBL" id="ML121567">
    <property type="protein sequence ID" value="RPB20789.1"/>
    <property type="molecule type" value="Genomic_DNA"/>
</dbReference>
<keyword evidence="2" id="KW-1185">Reference proteome</keyword>
<dbReference type="AlphaFoldDB" id="A0A3N4LH29"/>
<dbReference type="Proteomes" id="UP000267821">
    <property type="component" value="Unassembled WGS sequence"/>
</dbReference>
<name>A0A3N4LH29_9PEZI</name>